<evidence type="ECO:0000313" key="6">
    <source>
        <dbReference type="EMBL" id="OGD33881.1"/>
    </source>
</evidence>
<dbReference type="InterPro" id="IPR003180">
    <property type="entry name" value="MPG"/>
</dbReference>
<evidence type="ECO:0000256" key="5">
    <source>
        <dbReference type="HAMAP-Rule" id="MF_00527"/>
    </source>
</evidence>
<evidence type="ECO:0000256" key="4">
    <source>
        <dbReference type="ARBA" id="ARBA00023204"/>
    </source>
</evidence>
<dbReference type="GO" id="GO:0003677">
    <property type="term" value="F:DNA binding"/>
    <property type="evidence" value="ECO:0007669"/>
    <property type="project" value="InterPro"/>
</dbReference>
<comment type="caution">
    <text evidence="6">The sequence shown here is derived from an EMBL/GenBank/DDBJ whole genome shotgun (WGS) entry which is preliminary data.</text>
</comment>
<dbReference type="EMBL" id="MEYS01000002">
    <property type="protein sequence ID" value="OGD33881.1"/>
    <property type="molecule type" value="Genomic_DNA"/>
</dbReference>
<dbReference type="AlphaFoldDB" id="A0A1F5BTF3"/>
<evidence type="ECO:0000256" key="1">
    <source>
        <dbReference type="ARBA" id="ARBA00009232"/>
    </source>
</evidence>
<dbReference type="Gene3D" id="3.10.300.10">
    <property type="entry name" value="Methylpurine-DNA glycosylase (MPG)"/>
    <property type="match status" value="1"/>
</dbReference>
<dbReference type="InterPro" id="IPR011034">
    <property type="entry name" value="Formyl_transferase-like_C_sf"/>
</dbReference>
<accession>A0A1F5BTF3</accession>
<dbReference type="SUPFAM" id="SSF50486">
    <property type="entry name" value="FMT C-terminal domain-like"/>
    <property type="match status" value="1"/>
</dbReference>
<organism evidence="6 7">
    <name type="scientific">Candidatus Azambacteria bacterium RIFCSPLOWO2_01_FULL_46_25</name>
    <dbReference type="NCBI Taxonomy" id="1797298"/>
    <lineage>
        <taxon>Bacteria</taxon>
        <taxon>Candidatus Azamiibacteriota</taxon>
    </lineage>
</organism>
<evidence type="ECO:0000256" key="2">
    <source>
        <dbReference type="ARBA" id="ARBA00022763"/>
    </source>
</evidence>
<dbReference type="Proteomes" id="UP000176650">
    <property type="component" value="Unassembled WGS sequence"/>
</dbReference>
<proteinExistence type="inferred from homology"/>
<dbReference type="EC" id="3.2.2.-" evidence="5"/>
<name>A0A1F5BTF3_9BACT</name>
<dbReference type="NCBIfam" id="NF002003">
    <property type="entry name" value="PRK00802.1-3"/>
    <property type="match status" value="1"/>
</dbReference>
<dbReference type="STRING" id="1797298.A2988_00080"/>
<dbReference type="GO" id="GO:0003905">
    <property type="term" value="F:alkylbase DNA N-glycosylase activity"/>
    <property type="evidence" value="ECO:0007669"/>
    <property type="project" value="InterPro"/>
</dbReference>
<protein>
    <recommendedName>
        <fullName evidence="5">Putative 3-methyladenine DNA glycosylase</fullName>
        <ecNumber evidence="5">3.2.2.-</ecNumber>
    </recommendedName>
</protein>
<dbReference type="NCBIfam" id="TIGR00567">
    <property type="entry name" value="3mg"/>
    <property type="match status" value="1"/>
</dbReference>
<dbReference type="PANTHER" id="PTHR10429">
    <property type="entry name" value="DNA-3-METHYLADENINE GLYCOSYLASE"/>
    <property type="match status" value="1"/>
</dbReference>
<reference evidence="6 7" key="1">
    <citation type="journal article" date="2016" name="Nat. Commun.">
        <title>Thousands of microbial genomes shed light on interconnected biogeochemical processes in an aquifer system.</title>
        <authorList>
            <person name="Anantharaman K."/>
            <person name="Brown C.T."/>
            <person name="Hug L.A."/>
            <person name="Sharon I."/>
            <person name="Castelle C.J."/>
            <person name="Probst A.J."/>
            <person name="Thomas B.C."/>
            <person name="Singh A."/>
            <person name="Wilkins M.J."/>
            <person name="Karaoz U."/>
            <person name="Brodie E.L."/>
            <person name="Williams K.H."/>
            <person name="Hubbard S.S."/>
            <person name="Banfield J.F."/>
        </authorList>
    </citation>
    <scope>NUCLEOTIDE SEQUENCE [LARGE SCALE GENOMIC DNA]</scope>
</reference>
<gene>
    <name evidence="6" type="ORF">A2988_00080</name>
</gene>
<keyword evidence="3 5" id="KW-0378">Hydrolase</keyword>
<keyword evidence="4 5" id="KW-0234">DNA repair</keyword>
<keyword evidence="2 5" id="KW-0227">DNA damage</keyword>
<dbReference type="HAMAP" id="MF_00527">
    <property type="entry name" value="3MGH"/>
    <property type="match status" value="1"/>
</dbReference>
<dbReference type="Pfam" id="PF02245">
    <property type="entry name" value="Pur_DNA_glyco"/>
    <property type="match status" value="1"/>
</dbReference>
<sequence length="197" mass="22066">MGKKLPPSFFKRPTLRVAQELLGTYLVMKRNGKTRAGKIVETEAYVGEDDLACHASKGRTKRTETLYAKAGTAYVYMIYGMYYCLNIVTERKDFPSAVLIRAVEPAEGIEEMQRARKTKTLHNLASGPGKLCMAFGIGKAMNGKSITAGALYIEDRGERPAAKDIAKAKRIGVDYAKHCKHYLWRFYIKSNDSVSRK</sequence>
<dbReference type="CDD" id="cd00540">
    <property type="entry name" value="AAG"/>
    <property type="match status" value="1"/>
</dbReference>
<dbReference type="PANTHER" id="PTHR10429:SF0">
    <property type="entry name" value="DNA-3-METHYLADENINE GLYCOSYLASE"/>
    <property type="match status" value="1"/>
</dbReference>
<evidence type="ECO:0000256" key="3">
    <source>
        <dbReference type="ARBA" id="ARBA00022801"/>
    </source>
</evidence>
<evidence type="ECO:0000313" key="7">
    <source>
        <dbReference type="Proteomes" id="UP000176650"/>
    </source>
</evidence>
<dbReference type="GO" id="GO:0006284">
    <property type="term" value="P:base-excision repair"/>
    <property type="evidence" value="ECO:0007669"/>
    <property type="project" value="InterPro"/>
</dbReference>
<dbReference type="FunFam" id="3.10.300.10:FF:000001">
    <property type="entry name" value="Putative 3-methyladenine DNA glycosylase"/>
    <property type="match status" value="1"/>
</dbReference>
<comment type="similarity">
    <text evidence="1 5">Belongs to the DNA glycosylase MPG family.</text>
</comment>
<dbReference type="InterPro" id="IPR036995">
    <property type="entry name" value="MPG_sf"/>
</dbReference>